<dbReference type="InterPro" id="IPR017946">
    <property type="entry name" value="PLC-like_Pdiesterase_TIM-brl"/>
</dbReference>
<evidence type="ECO:0000259" key="1">
    <source>
        <dbReference type="PROSITE" id="PS51704"/>
    </source>
</evidence>
<dbReference type="Pfam" id="PF03009">
    <property type="entry name" value="GDPD"/>
    <property type="match status" value="1"/>
</dbReference>
<dbReference type="AlphaFoldDB" id="A0A239KFX9"/>
<dbReference type="NCBIfam" id="NF006989">
    <property type="entry name" value="PRK09454.1"/>
    <property type="match status" value="1"/>
</dbReference>
<dbReference type="SUPFAM" id="SSF51695">
    <property type="entry name" value="PLC-like phosphodiesterases"/>
    <property type="match status" value="1"/>
</dbReference>
<dbReference type="GO" id="GO:0006629">
    <property type="term" value="P:lipid metabolic process"/>
    <property type="evidence" value="ECO:0007669"/>
    <property type="project" value="InterPro"/>
</dbReference>
<dbReference type="InterPro" id="IPR030395">
    <property type="entry name" value="GP_PDE_dom"/>
</dbReference>
<dbReference type="Proteomes" id="UP000198284">
    <property type="component" value="Unassembled WGS sequence"/>
</dbReference>
<dbReference type="GO" id="GO:0008081">
    <property type="term" value="F:phosphoric diester hydrolase activity"/>
    <property type="evidence" value="ECO:0007669"/>
    <property type="project" value="InterPro"/>
</dbReference>
<dbReference type="PROSITE" id="PS50007">
    <property type="entry name" value="PIPLC_X_DOMAIN"/>
    <property type="match status" value="1"/>
</dbReference>
<name>A0A239KFX9_9BURK</name>
<dbReference type="EMBL" id="FZOT01000015">
    <property type="protein sequence ID" value="SNT16612.1"/>
    <property type="molecule type" value="Genomic_DNA"/>
</dbReference>
<dbReference type="CDD" id="cd08562">
    <property type="entry name" value="GDPD_EcUgpQ_like"/>
    <property type="match status" value="1"/>
</dbReference>
<accession>A0A239KFX9</accession>
<sequence length="251" mass="27235">MWPYPSIIAHRGGGTLAPENTLAALRCGLAHGFRAVEFDVMLAADGVPVLMHDPVFGRTIRQEGSVSASTAAELAAMDAGAWFGPAFEGEPVPRYEEAVRFCRLHGIWMNVEIKPAPGAEAETGRMVGQLTRQWFGDLLAAGAAAAQLPLFSSFSEIAMEAALQAAPDIPRGLLVERVPEDWLQRLQRLQAAALHVNHRYLTPDQTAAVKQSGHGLFCYTVNDPARGRELLSWGVDAFCTDRIDVIGAEFR</sequence>
<dbReference type="PANTHER" id="PTHR46211:SF1">
    <property type="entry name" value="GLYCEROPHOSPHODIESTER PHOSPHODIESTERASE, CYTOPLASMIC"/>
    <property type="match status" value="1"/>
</dbReference>
<dbReference type="PANTHER" id="PTHR46211">
    <property type="entry name" value="GLYCEROPHOSPHORYL DIESTER PHOSPHODIESTERASE"/>
    <property type="match status" value="1"/>
</dbReference>
<proteinExistence type="predicted"/>
<protein>
    <submittedName>
        <fullName evidence="2">Glycerophosphoryl diester phosphodiesterase</fullName>
    </submittedName>
</protein>
<evidence type="ECO:0000313" key="2">
    <source>
        <dbReference type="EMBL" id="SNT16612.1"/>
    </source>
</evidence>
<evidence type="ECO:0000313" key="3">
    <source>
        <dbReference type="Proteomes" id="UP000198284"/>
    </source>
</evidence>
<dbReference type="PROSITE" id="PS51704">
    <property type="entry name" value="GP_PDE"/>
    <property type="match status" value="1"/>
</dbReference>
<reference evidence="2 3" key="1">
    <citation type="submission" date="2017-06" db="EMBL/GenBank/DDBJ databases">
        <authorList>
            <person name="Kim H.J."/>
            <person name="Triplett B.A."/>
        </authorList>
    </citation>
    <scope>NUCLEOTIDE SEQUENCE [LARGE SCALE GENOMIC DNA]</scope>
    <source>
        <strain evidence="2 3">U15</strain>
    </source>
</reference>
<dbReference type="OrthoDB" id="9795622at2"/>
<keyword evidence="3" id="KW-1185">Reference proteome</keyword>
<dbReference type="RefSeq" id="WP_089400882.1">
    <property type="nucleotide sequence ID" value="NZ_FZOT01000015.1"/>
</dbReference>
<feature type="domain" description="GP-PDE" evidence="1">
    <location>
        <begin position="5"/>
        <end position="250"/>
    </location>
</feature>
<gene>
    <name evidence="2" type="ORF">SAMN06265795_115142</name>
</gene>
<dbReference type="Gene3D" id="3.20.20.190">
    <property type="entry name" value="Phosphatidylinositol (PI) phosphodiesterase"/>
    <property type="match status" value="1"/>
</dbReference>
<organism evidence="2 3">
    <name type="scientific">Noviherbaspirillum humi</name>
    <dbReference type="NCBI Taxonomy" id="1688639"/>
    <lineage>
        <taxon>Bacteria</taxon>
        <taxon>Pseudomonadati</taxon>
        <taxon>Pseudomonadota</taxon>
        <taxon>Betaproteobacteria</taxon>
        <taxon>Burkholderiales</taxon>
        <taxon>Oxalobacteraceae</taxon>
        <taxon>Noviherbaspirillum</taxon>
    </lineage>
</organism>